<protein>
    <submittedName>
        <fullName evidence="2">(rape) hypothetical protein</fullName>
    </submittedName>
</protein>
<feature type="compositionally biased region" description="Polar residues" evidence="1">
    <location>
        <begin position="55"/>
        <end position="65"/>
    </location>
</feature>
<feature type="compositionally biased region" description="Polar residues" evidence="1">
    <location>
        <begin position="36"/>
        <end position="45"/>
    </location>
</feature>
<organism evidence="2">
    <name type="scientific">Brassica napus</name>
    <name type="common">Rape</name>
    <dbReference type="NCBI Taxonomy" id="3708"/>
    <lineage>
        <taxon>Eukaryota</taxon>
        <taxon>Viridiplantae</taxon>
        <taxon>Streptophyta</taxon>
        <taxon>Embryophyta</taxon>
        <taxon>Tracheophyta</taxon>
        <taxon>Spermatophyta</taxon>
        <taxon>Magnoliopsida</taxon>
        <taxon>eudicotyledons</taxon>
        <taxon>Gunneridae</taxon>
        <taxon>Pentapetalae</taxon>
        <taxon>rosids</taxon>
        <taxon>malvids</taxon>
        <taxon>Brassicales</taxon>
        <taxon>Brassicaceae</taxon>
        <taxon>Brassiceae</taxon>
        <taxon>Brassica</taxon>
    </lineage>
</organism>
<accession>A0A816JSG7</accession>
<evidence type="ECO:0000313" key="2">
    <source>
        <dbReference type="EMBL" id="CAF1860838.1"/>
    </source>
</evidence>
<evidence type="ECO:0000256" key="1">
    <source>
        <dbReference type="SAM" id="MobiDB-lite"/>
    </source>
</evidence>
<reference evidence="2" key="1">
    <citation type="submission" date="2021-01" db="EMBL/GenBank/DDBJ databases">
        <authorList>
            <consortium name="Genoscope - CEA"/>
            <person name="William W."/>
        </authorList>
    </citation>
    <scope>NUCLEOTIDE SEQUENCE</scope>
</reference>
<sequence length="65" mass="7083">MSTSFHSELPAKGCFSFSLGRFHSLASDPVGRHSQKAVSSRSLGTNHHHSRKENSYGNQISSIPV</sequence>
<feature type="region of interest" description="Disordered" evidence="1">
    <location>
        <begin position="27"/>
        <end position="65"/>
    </location>
</feature>
<dbReference type="Proteomes" id="UP001295469">
    <property type="component" value="Chromosome C04"/>
</dbReference>
<gene>
    <name evidence="2" type="ORF">DARMORV10_C04P52200.1</name>
</gene>
<dbReference type="AlphaFoldDB" id="A0A816JSG7"/>
<proteinExistence type="predicted"/>
<name>A0A816JSG7_BRANA</name>
<dbReference type="EMBL" id="HG994368">
    <property type="protein sequence ID" value="CAF1860838.1"/>
    <property type="molecule type" value="Genomic_DNA"/>
</dbReference>